<feature type="region of interest" description="Disordered" evidence="1">
    <location>
        <begin position="1"/>
        <end position="25"/>
    </location>
</feature>
<sequence length="198" mass="23018">MRSHQRETLEARLAAYREPPPPPKSDRELFLEAMQGVLPHKNDYFEHPAKYPSPHPVQRWRDEARVMRDAMTDFWPWDELESGEELLYLRPGVRPDSLKKLRRGEWVVQGELDLHGLTSEYARPVVGEFLHRCRVENRRCVRIVHGKGLGSKNKEPVLKLKLKNWLAQRDEVLAFCQARPFDGGSGAVLVLIKGNHER</sequence>
<evidence type="ECO:0000256" key="1">
    <source>
        <dbReference type="SAM" id="MobiDB-lite"/>
    </source>
</evidence>
<dbReference type="Gene3D" id="3.30.1370.110">
    <property type="match status" value="1"/>
</dbReference>
<feature type="domain" description="Smr" evidence="2">
    <location>
        <begin position="112"/>
        <end position="193"/>
    </location>
</feature>
<organism evidence="3 4">
    <name type="scientific">Chitinilyticum piscinae</name>
    <dbReference type="NCBI Taxonomy" id="2866724"/>
    <lineage>
        <taxon>Bacteria</taxon>
        <taxon>Pseudomonadati</taxon>
        <taxon>Pseudomonadota</taxon>
        <taxon>Betaproteobacteria</taxon>
        <taxon>Neisseriales</taxon>
        <taxon>Chitinibacteraceae</taxon>
        <taxon>Chitinilyticum</taxon>
    </lineage>
</organism>
<dbReference type="SMART" id="SM00463">
    <property type="entry name" value="SMR"/>
    <property type="match status" value="1"/>
</dbReference>
<dbReference type="PANTHER" id="PTHR35562">
    <property type="entry name" value="DNA ENDONUCLEASE SMRA-RELATED"/>
    <property type="match status" value="1"/>
</dbReference>
<dbReference type="InterPro" id="IPR002625">
    <property type="entry name" value="Smr_dom"/>
</dbReference>
<feature type="compositionally biased region" description="Basic and acidic residues" evidence="1">
    <location>
        <begin position="1"/>
        <end position="10"/>
    </location>
</feature>
<protein>
    <submittedName>
        <fullName evidence="3">Smr/MutS family protein</fullName>
    </submittedName>
</protein>
<dbReference type="PROSITE" id="PS50828">
    <property type="entry name" value="SMR"/>
    <property type="match status" value="1"/>
</dbReference>
<dbReference type="AlphaFoldDB" id="A0A8J7K224"/>
<proteinExistence type="predicted"/>
<evidence type="ECO:0000259" key="2">
    <source>
        <dbReference type="PROSITE" id="PS50828"/>
    </source>
</evidence>
<dbReference type="Pfam" id="PF01713">
    <property type="entry name" value="Smr"/>
    <property type="match status" value="1"/>
</dbReference>
<name>A0A8J7K224_9NEIS</name>
<dbReference type="EMBL" id="JADFUA010000004">
    <property type="protein sequence ID" value="MBE9609442.1"/>
    <property type="molecule type" value="Genomic_DNA"/>
</dbReference>
<dbReference type="SUPFAM" id="SSF160443">
    <property type="entry name" value="SMR domain-like"/>
    <property type="match status" value="1"/>
</dbReference>
<keyword evidence="4" id="KW-1185">Reference proteome</keyword>
<reference evidence="3 4" key="1">
    <citation type="submission" date="2020-10" db="EMBL/GenBank/DDBJ databases">
        <title>The genome sequence of Chitinilyticum litopenaei 4Y14.</title>
        <authorList>
            <person name="Liu Y."/>
        </authorList>
    </citation>
    <scope>NUCLEOTIDE SEQUENCE [LARGE SCALE GENOMIC DNA]</scope>
    <source>
        <strain evidence="3 4">4Y14</strain>
    </source>
</reference>
<gene>
    <name evidence="3" type="ORF">INR99_08765</name>
</gene>
<dbReference type="PANTHER" id="PTHR35562:SF2">
    <property type="entry name" value="DNA ENDONUCLEASE SMRA-RELATED"/>
    <property type="match status" value="1"/>
</dbReference>
<dbReference type="InterPro" id="IPR036063">
    <property type="entry name" value="Smr_dom_sf"/>
</dbReference>
<evidence type="ECO:0000313" key="4">
    <source>
        <dbReference type="Proteomes" id="UP000604481"/>
    </source>
</evidence>
<dbReference type="Proteomes" id="UP000604481">
    <property type="component" value="Unassembled WGS sequence"/>
</dbReference>
<comment type="caution">
    <text evidence="3">The sequence shown here is derived from an EMBL/GenBank/DDBJ whole genome shotgun (WGS) entry which is preliminary data.</text>
</comment>
<accession>A0A8J7K224</accession>
<evidence type="ECO:0000313" key="3">
    <source>
        <dbReference type="EMBL" id="MBE9609442.1"/>
    </source>
</evidence>